<gene>
    <name evidence="1" type="ORF">PVK06_019523</name>
</gene>
<dbReference type="Proteomes" id="UP001358586">
    <property type="component" value="Chromosome 6"/>
</dbReference>
<name>A0ABR0PKF3_GOSAR</name>
<keyword evidence="2" id="KW-1185">Reference proteome</keyword>
<protein>
    <submittedName>
        <fullName evidence="1">Uncharacterized protein</fullName>
    </submittedName>
</protein>
<accession>A0ABR0PKF3</accession>
<organism evidence="1 2">
    <name type="scientific">Gossypium arboreum</name>
    <name type="common">Tree cotton</name>
    <name type="synonym">Gossypium nanking</name>
    <dbReference type="NCBI Taxonomy" id="29729"/>
    <lineage>
        <taxon>Eukaryota</taxon>
        <taxon>Viridiplantae</taxon>
        <taxon>Streptophyta</taxon>
        <taxon>Embryophyta</taxon>
        <taxon>Tracheophyta</taxon>
        <taxon>Spermatophyta</taxon>
        <taxon>Magnoliopsida</taxon>
        <taxon>eudicotyledons</taxon>
        <taxon>Gunneridae</taxon>
        <taxon>Pentapetalae</taxon>
        <taxon>rosids</taxon>
        <taxon>malvids</taxon>
        <taxon>Malvales</taxon>
        <taxon>Malvaceae</taxon>
        <taxon>Malvoideae</taxon>
        <taxon>Gossypium</taxon>
    </lineage>
</organism>
<evidence type="ECO:0000313" key="1">
    <source>
        <dbReference type="EMBL" id="KAK5824739.1"/>
    </source>
</evidence>
<proteinExistence type="predicted"/>
<reference evidence="1 2" key="1">
    <citation type="submission" date="2023-03" db="EMBL/GenBank/DDBJ databases">
        <title>WGS of Gossypium arboreum.</title>
        <authorList>
            <person name="Yu D."/>
        </authorList>
    </citation>
    <scope>NUCLEOTIDE SEQUENCE [LARGE SCALE GENOMIC DNA]</scope>
    <source>
        <tissue evidence="1">Leaf</tissue>
    </source>
</reference>
<sequence>MRGPFSRMAVYVELEKPLVSQILINGRIQRIEFEALPAAYVAYGCYEHLKNLCPSITPDQCTENGNTKSSTSMVEGLTAARMSLSILSSKSLPLFSSEELTDI</sequence>
<dbReference type="EMBL" id="JARKNE010000006">
    <property type="protein sequence ID" value="KAK5824739.1"/>
    <property type="molecule type" value="Genomic_DNA"/>
</dbReference>
<evidence type="ECO:0000313" key="2">
    <source>
        <dbReference type="Proteomes" id="UP001358586"/>
    </source>
</evidence>
<comment type="caution">
    <text evidence="1">The sequence shown here is derived from an EMBL/GenBank/DDBJ whole genome shotgun (WGS) entry which is preliminary data.</text>
</comment>